<keyword evidence="3" id="KW-1185">Reference proteome</keyword>
<feature type="compositionally biased region" description="Basic and acidic residues" evidence="1">
    <location>
        <begin position="37"/>
        <end position="57"/>
    </location>
</feature>
<comment type="caution">
    <text evidence="2">The sequence shown here is derived from an EMBL/GenBank/DDBJ whole genome shotgun (WGS) entry which is preliminary data.</text>
</comment>
<accession>A0ABS3Y5U8</accession>
<evidence type="ECO:0000256" key="1">
    <source>
        <dbReference type="SAM" id="MobiDB-lite"/>
    </source>
</evidence>
<gene>
    <name evidence="2" type="ORF">JW613_32890</name>
</gene>
<evidence type="ECO:0000313" key="2">
    <source>
        <dbReference type="EMBL" id="MBO8203040.1"/>
    </source>
</evidence>
<dbReference type="GeneID" id="96263416"/>
<feature type="compositionally biased region" description="Basic and acidic residues" evidence="1">
    <location>
        <begin position="17"/>
        <end position="26"/>
    </location>
</feature>
<dbReference type="EMBL" id="JAFFZM010000032">
    <property type="protein sequence ID" value="MBO8203040.1"/>
    <property type="molecule type" value="Genomic_DNA"/>
</dbReference>
<proteinExistence type="predicted"/>
<reference evidence="2 3" key="1">
    <citation type="submission" date="2021-02" db="EMBL/GenBank/DDBJ databases">
        <title>Streptomyces spirodelae sp. nov., isolated from duckweed.</title>
        <authorList>
            <person name="Saimee Y."/>
            <person name="Duangmal K."/>
        </authorList>
    </citation>
    <scope>NUCLEOTIDE SEQUENCE [LARGE SCALE GENOMIC DNA]</scope>
    <source>
        <strain evidence="2 3">DSM 42105</strain>
    </source>
</reference>
<sequence length="134" mass="15775">MTGWSWAEIQGGSSTNYDREKADRRSRALAPRSNVNGHHDHYAEKAAAREAELRDANQQEYSEQWDERKRDIEEKLRPFLADDPQPHDPGDLPGDEPSEWFQASQEFEAWWERRQKYLDKLDGEEIAALVSRRY</sequence>
<protein>
    <submittedName>
        <fullName evidence="2">Uncharacterized protein</fullName>
    </submittedName>
</protein>
<name>A0ABS3Y5U8_9ACTN</name>
<dbReference type="RefSeq" id="WP_209214518.1">
    <property type="nucleotide sequence ID" value="NZ_JAFFZM010000032.1"/>
</dbReference>
<feature type="compositionally biased region" description="Basic and acidic residues" evidence="1">
    <location>
        <begin position="65"/>
        <end position="77"/>
    </location>
</feature>
<organism evidence="2 3">
    <name type="scientific">Streptomyces smyrnaeus</name>
    <dbReference type="NCBI Taxonomy" id="1387713"/>
    <lineage>
        <taxon>Bacteria</taxon>
        <taxon>Bacillati</taxon>
        <taxon>Actinomycetota</taxon>
        <taxon>Actinomycetes</taxon>
        <taxon>Kitasatosporales</taxon>
        <taxon>Streptomycetaceae</taxon>
        <taxon>Streptomyces</taxon>
    </lineage>
</organism>
<evidence type="ECO:0000313" key="3">
    <source>
        <dbReference type="Proteomes" id="UP000721954"/>
    </source>
</evidence>
<dbReference type="Proteomes" id="UP000721954">
    <property type="component" value="Unassembled WGS sequence"/>
</dbReference>
<feature type="region of interest" description="Disordered" evidence="1">
    <location>
        <begin position="1"/>
        <end position="98"/>
    </location>
</feature>